<feature type="domain" description="Glycosyltransferase subfamily 4-like N-terminal" evidence="2">
    <location>
        <begin position="23"/>
        <end position="175"/>
    </location>
</feature>
<gene>
    <name evidence="3" type="ORF">ACHMWK_15040</name>
</gene>
<reference evidence="3 4" key="1">
    <citation type="submission" date="2024-10" db="EMBL/GenBank/DDBJ databases">
        <title>Aeromonas and Pseudomonas from the Cagarras Archipelago, Rio de Janeiro, Brazil.</title>
        <authorList>
            <person name="Canellas A.L.B."/>
            <person name="Laport M.S."/>
        </authorList>
    </citation>
    <scope>NUCLEOTIDE SEQUENCE [LARGE SCALE GENOMIC DNA]</scope>
    <source>
        <strain evidence="3 4">CPF-4</strain>
    </source>
</reference>
<name>A0ABW7M0I8_9PSED</name>
<dbReference type="InterPro" id="IPR001296">
    <property type="entry name" value="Glyco_trans_1"/>
</dbReference>
<dbReference type="Pfam" id="PF13579">
    <property type="entry name" value="Glyco_trans_4_4"/>
    <property type="match status" value="1"/>
</dbReference>
<feature type="domain" description="Glycosyl transferase family 1" evidence="1">
    <location>
        <begin position="197"/>
        <end position="362"/>
    </location>
</feature>
<evidence type="ECO:0000313" key="3">
    <source>
        <dbReference type="EMBL" id="MFH6567276.1"/>
    </source>
</evidence>
<sequence length="386" mass="41935">MQIDKLKIARVSTVPFFVLTQLKAQIEALSSSGMAVTVITSLDEMSDKLALDKSFTYHPVNIERAINLSKDFFSLLALNRVFKKCKFDIVHSTTPKAGLLSAIAGCVARTPVRLHTFTGQPWVTTTGVKRSILKFCDKVIARLNTHCYADSASQREFLVSSGIIKAEKISVIGAGSLAGIDLERFDPQRYSADELQTLRADLNIPETGKVLLFVGRITPDKGVHELISAFSAIVKENHEVFLVLVGPFESVGESIVNQVNDAQVRDRIKTVGFSSEPEKYMALADLLCLPSYREGFGTVVIEAAAMGTPAIGTDIYGLSDAIVNGETGVLVPVKDSAALKAGILAVLSDAQRLSAMGVAARDRAIRDFGSNICSELLIKEYKRFFN</sequence>
<dbReference type="SUPFAM" id="SSF53756">
    <property type="entry name" value="UDP-Glycosyltransferase/glycogen phosphorylase"/>
    <property type="match status" value="1"/>
</dbReference>
<organism evidence="3 4">
    <name type="scientific">Pseudomonas kulmbachensis</name>
    <dbReference type="NCBI Taxonomy" id="3043408"/>
    <lineage>
        <taxon>Bacteria</taxon>
        <taxon>Pseudomonadati</taxon>
        <taxon>Pseudomonadota</taxon>
        <taxon>Gammaproteobacteria</taxon>
        <taxon>Pseudomonadales</taxon>
        <taxon>Pseudomonadaceae</taxon>
        <taxon>Pseudomonas</taxon>
    </lineage>
</organism>
<dbReference type="InterPro" id="IPR028098">
    <property type="entry name" value="Glyco_trans_4-like_N"/>
</dbReference>
<protein>
    <submittedName>
        <fullName evidence="3">Glycosyltransferase family 4 protein</fullName>
    </submittedName>
</protein>
<comment type="caution">
    <text evidence="3">The sequence shown here is derived from an EMBL/GenBank/DDBJ whole genome shotgun (WGS) entry which is preliminary data.</text>
</comment>
<dbReference type="EMBL" id="JBINXB010000021">
    <property type="protein sequence ID" value="MFH6567276.1"/>
    <property type="molecule type" value="Genomic_DNA"/>
</dbReference>
<dbReference type="Proteomes" id="UP001609821">
    <property type="component" value="Unassembled WGS sequence"/>
</dbReference>
<dbReference type="Pfam" id="PF00534">
    <property type="entry name" value="Glycos_transf_1"/>
    <property type="match status" value="1"/>
</dbReference>
<dbReference type="PANTHER" id="PTHR12526">
    <property type="entry name" value="GLYCOSYLTRANSFERASE"/>
    <property type="match status" value="1"/>
</dbReference>
<evidence type="ECO:0000313" key="4">
    <source>
        <dbReference type="Proteomes" id="UP001609821"/>
    </source>
</evidence>
<evidence type="ECO:0000259" key="2">
    <source>
        <dbReference type="Pfam" id="PF13579"/>
    </source>
</evidence>
<keyword evidence="4" id="KW-1185">Reference proteome</keyword>
<dbReference type="RefSeq" id="WP_395247216.1">
    <property type="nucleotide sequence ID" value="NZ_JBINXA010000048.1"/>
</dbReference>
<dbReference type="Gene3D" id="3.40.50.2000">
    <property type="entry name" value="Glycogen Phosphorylase B"/>
    <property type="match status" value="2"/>
</dbReference>
<dbReference type="CDD" id="cd03808">
    <property type="entry name" value="GT4_CapM-like"/>
    <property type="match status" value="1"/>
</dbReference>
<dbReference type="PANTHER" id="PTHR12526:SF630">
    <property type="entry name" value="GLYCOSYLTRANSFERASE"/>
    <property type="match status" value="1"/>
</dbReference>
<proteinExistence type="predicted"/>
<accession>A0ABW7M0I8</accession>
<evidence type="ECO:0000259" key="1">
    <source>
        <dbReference type="Pfam" id="PF00534"/>
    </source>
</evidence>